<proteinExistence type="predicted"/>
<reference evidence="1" key="1">
    <citation type="submission" date="2014-11" db="EMBL/GenBank/DDBJ databases">
        <authorList>
            <person name="Amaro Gonzalez C."/>
        </authorList>
    </citation>
    <scope>NUCLEOTIDE SEQUENCE</scope>
</reference>
<reference evidence="1" key="2">
    <citation type="journal article" date="2015" name="Fish Shellfish Immunol.">
        <title>Early steps in the European eel (Anguilla anguilla)-Vibrio vulnificus interaction in the gills: Role of the RtxA13 toxin.</title>
        <authorList>
            <person name="Callol A."/>
            <person name="Pajuelo D."/>
            <person name="Ebbesson L."/>
            <person name="Teles M."/>
            <person name="MacKenzie S."/>
            <person name="Amaro C."/>
        </authorList>
    </citation>
    <scope>NUCLEOTIDE SEQUENCE</scope>
</reference>
<organism evidence="1">
    <name type="scientific">Anguilla anguilla</name>
    <name type="common">European freshwater eel</name>
    <name type="synonym">Muraena anguilla</name>
    <dbReference type="NCBI Taxonomy" id="7936"/>
    <lineage>
        <taxon>Eukaryota</taxon>
        <taxon>Metazoa</taxon>
        <taxon>Chordata</taxon>
        <taxon>Craniata</taxon>
        <taxon>Vertebrata</taxon>
        <taxon>Euteleostomi</taxon>
        <taxon>Actinopterygii</taxon>
        <taxon>Neopterygii</taxon>
        <taxon>Teleostei</taxon>
        <taxon>Anguilliformes</taxon>
        <taxon>Anguillidae</taxon>
        <taxon>Anguilla</taxon>
    </lineage>
</organism>
<name>A0A0E9QM82_ANGAN</name>
<dbReference type="AlphaFoldDB" id="A0A0E9QM82"/>
<dbReference type="EMBL" id="GBXM01091192">
    <property type="protein sequence ID" value="JAH17385.1"/>
    <property type="molecule type" value="Transcribed_RNA"/>
</dbReference>
<accession>A0A0E9QM82</accession>
<protein>
    <submittedName>
        <fullName evidence="1">Uncharacterized protein</fullName>
    </submittedName>
</protein>
<evidence type="ECO:0000313" key="1">
    <source>
        <dbReference type="EMBL" id="JAH17385.1"/>
    </source>
</evidence>
<sequence>MVQDNMESFLSERGCVGTCLLIPIQSCTEFVTCITIKCTTLTCGFCAALGVCVGGAHLTHLWETGQFKTHTV</sequence>